<dbReference type="eggNOG" id="ENOG5033C0D">
    <property type="taxonomic scope" value="Bacteria"/>
</dbReference>
<dbReference type="CDD" id="cd08054">
    <property type="entry name" value="gp6"/>
    <property type="match status" value="1"/>
</dbReference>
<reference evidence="1 2" key="1">
    <citation type="submission" date="2009-04" db="EMBL/GenBank/DDBJ databases">
        <authorList>
            <person name="Qin X."/>
            <person name="Bachman B."/>
            <person name="Battles P."/>
            <person name="Bell A."/>
            <person name="Bess C."/>
            <person name="Bickham C."/>
            <person name="Chaboub L."/>
            <person name="Chen D."/>
            <person name="Coyle M."/>
            <person name="Deiros D.R."/>
            <person name="Dinh H."/>
            <person name="Forbes L."/>
            <person name="Fowler G."/>
            <person name="Francisco L."/>
            <person name="Fu Q."/>
            <person name="Gubbala S."/>
            <person name="Hale W."/>
            <person name="Han Y."/>
            <person name="Hemphill L."/>
            <person name="Highlander S.K."/>
            <person name="Hirani K."/>
            <person name="Hogues M."/>
            <person name="Jackson L."/>
            <person name="Jakkamsetti A."/>
            <person name="Javaid M."/>
            <person name="Jiang H."/>
            <person name="Korchina V."/>
            <person name="Kovar C."/>
            <person name="Lara F."/>
            <person name="Lee S."/>
            <person name="Mata R."/>
            <person name="Mathew T."/>
            <person name="Moen C."/>
            <person name="Morales K."/>
            <person name="Munidasa M."/>
            <person name="Nazareth L."/>
            <person name="Ngo R."/>
            <person name="Nguyen L."/>
            <person name="Okwuonu G."/>
            <person name="Ongeri F."/>
            <person name="Patil S."/>
            <person name="Petrosino J."/>
            <person name="Pham C."/>
            <person name="Pham P."/>
            <person name="Pu L.-L."/>
            <person name="Puazo M."/>
            <person name="Raj R."/>
            <person name="Reid J."/>
            <person name="Rouhana J."/>
            <person name="Saada N."/>
            <person name="Shang Y."/>
            <person name="Simmons D."/>
            <person name="Thornton R."/>
            <person name="Warren J."/>
            <person name="Weissenberger G."/>
            <person name="Zhang J."/>
            <person name="Zhang L."/>
            <person name="Zhou C."/>
            <person name="Zhu D."/>
            <person name="Muzny D."/>
            <person name="Worley K."/>
            <person name="Gibbs R."/>
        </authorList>
    </citation>
    <scope>NUCLEOTIDE SEQUENCE [LARGE SCALE GENOMIC DNA]</scope>
    <source>
        <strain evidence="1 2">ATCC 33313</strain>
    </source>
</reference>
<accession>C5R876</accession>
<dbReference type="AlphaFoldDB" id="C5R876"/>
<gene>
    <name evidence="1" type="ORF">HMPREF0877_0171</name>
</gene>
<dbReference type="Proteomes" id="UP000004528">
    <property type="component" value="Unassembled WGS sequence"/>
</dbReference>
<proteinExistence type="predicted"/>
<sequence>MTDEVYSDILKLVKQNLRIVFNDEDDILKTMIQSADRTVRHAVGTQESFFVDNPSYVLAILKLTANDYLNRSATTDVNLYKTPTGYNDLILEMKADYMVWEQNNGTITEVR</sequence>
<protein>
    <submittedName>
        <fullName evidence="1">DNA packaging protein, QLRG family</fullName>
    </submittedName>
</protein>
<dbReference type="Pfam" id="PF05135">
    <property type="entry name" value="Phage_connect_1"/>
    <property type="match status" value="1"/>
</dbReference>
<comment type="caution">
    <text evidence="1">The sequence shown here is derived from an EMBL/GenBank/DDBJ whole genome shotgun (WGS) entry which is preliminary data.</text>
</comment>
<dbReference type="InterPro" id="IPR006450">
    <property type="entry name" value="Phage_HK97_gp6-like"/>
</dbReference>
<dbReference type="EMBL" id="ACKU01000004">
    <property type="protein sequence ID" value="EER75660.1"/>
    <property type="molecule type" value="Genomic_DNA"/>
</dbReference>
<organism evidence="1 2">
    <name type="scientific">Weissella paramesenteroides ATCC 33313</name>
    <dbReference type="NCBI Taxonomy" id="585506"/>
    <lineage>
        <taxon>Bacteria</taxon>
        <taxon>Bacillati</taxon>
        <taxon>Bacillota</taxon>
        <taxon>Bacilli</taxon>
        <taxon>Lactobacillales</taxon>
        <taxon>Lactobacillaceae</taxon>
        <taxon>Weissella</taxon>
    </lineage>
</organism>
<evidence type="ECO:0000313" key="1">
    <source>
        <dbReference type="EMBL" id="EER75660.1"/>
    </source>
</evidence>
<dbReference type="NCBIfam" id="TIGR01560">
    <property type="entry name" value="put_DNA_pack"/>
    <property type="match status" value="1"/>
</dbReference>
<dbReference type="InterPro" id="IPR021146">
    <property type="entry name" value="Phage_gp6-like_head-tail"/>
</dbReference>
<dbReference type="Gene3D" id="1.10.3230.30">
    <property type="entry name" value="Phage gp6-like head-tail connector protein"/>
    <property type="match status" value="1"/>
</dbReference>
<keyword evidence="2" id="KW-1185">Reference proteome</keyword>
<dbReference type="RefSeq" id="WP_002829099.1">
    <property type="nucleotide sequence ID" value="NZ_GG697136.1"/>
</dbReference>
<name>C5R876_WEIPA</name>
<dbReference type="STRING" id="585506.HMPREF0877_0171"/>
<dbReference type="HOGENOM" id="CLU_085951_2_1_9"/>
<evidence type="ECO:0000313" key="2">
    <source>
        <dbReference type="Proteomes" id="UP000004528"/>
    </source>
</evidence>